<feature type="region of interest" description="Disordered" evidence="1">
    <location>
        <begin position="42"/>
        <end position="66"/>
    </location>
</feature>
<proteinExistence type="predicted"/>
<organism evidence="2 3">
    <name type="scientific">Mycena chlorophos</name>
    <name type="common">Agaric fungus</name>
    <name type="synonym">Agaricus chlorophos</name>
    <dbReference type="NCBI Taxonomy" id="658473"/>
    <lineage>
        <taxon>Eukaryota</taxon>
        <taxon>Fungi</taxon>
        <taxon>Dikarya</taxon>
        <taxon>Basidiomycota</taxon>
        <taxon>Agaricomycotina</taxon>
        <taxon>Agaricomycetes</taxon>
        <taxon>Agaricomycetidae</taxon>
        <taxon>Agaricales</taxon>
        <taxon>Marasmiineae</taxon>
        <taxon>Mycenaceae</taxon>
        <taxon>Mycena</taxon>
    </lineage>
</organism>
<name>A0ABQ0L998_MYCCL</name>
<keyword evidence="3" id="KW-1185">Reference proteome</keyword>
<evidence type="ECO:0000256" key="1">
    <source>
        <dbReference type="SAM" id="MobiDB-lite"/>
    </source>
</evidence>
<evidence type="ECO:0000313" key="3">
    <source>
        <dbReference type="Proteomes" id="UP000815677"/>
    </source>
</evidence>
<feature type="compositionally biased region" description="Basic and acidic residues" evidence="1">
    <location>
        <begin position="42"/>
        <end position="62"/>
    </location>
</feature>
<protein>
    <submittedName>
        <fullName evidence="2">Uncharacterized protein</fullName>
    </submittedName>
</protein>
<gene>
    <name evidence="2" type="ORF">MCHLO_05180</name>
</gene>
<accession>A0ABQ0L998</accession>
<evidence type="ECO:0000313" key="2">
    <source>
        <dbReference type="EMBL" id="GAT47734.1"/>
    </source>
</evidence>
<sequence>MLIEFASVDIALKKGWDEVWSLHSSSTLIAAAHEYPCSKARTTTERVRRQDSRRTPDEREIPAVRGGSGLSYTQCRGYRMRFRGGIPSRLLLQHASPSAEHSSFLFSFPDTNELRIWQTRNRGFGATDALDRGRASKLASPFGEENSQGQRHCTRHQTCRPRNVSPETLGLAARDAILHLESPCPLPPRCSAGASSTTRAQSRNEFRTAGPLAFSSANAYSGRVVFPAQTRCGPVAGDVLALDSGRYRDFGLREGNGNIVVSEAFADHSSLQQLDQSDTILLDRTVSKTIAHGSADLRLDVRRLEYPAKDEDGLVGYEHRTAYPPHTAQRSALIRIRASYLTQQFWGWSCMSGTACFRSSSTLRNVCPTTCAIDQLHIFLPRRAFKVRVLFLGERLEMSISLGFCSYRLRLRVGWDLFTSPRPSLDPHPHDLVVDSASSSSPCCHSTIVCPKAFSSGSSARLKLPHSDTRCCSGTVTSRARGPRFDYFGRPAPAQMRMVDALLLELEVEKIRRAWQWMRGIMGDLRLSKLALLRVSGREWPSMHSVPEREQPSPKTVPANELPKINLNLGSHLIENLP</sequence>
<dbReference type="Proteomes" id="UP000815677">
    <property type="component" value="Unassembled WGS sequence"/>
</dbReference>
<reference evidence="2" key="1">
    <citation type="submission" date="2014-09" db="EMBL/GenBank/DDBJ databases">
        <title>Genome sequence of the luminous mushroom Mycena chlorophos for searching fungal bioluminescence genes.</title>
        <authorList>
            <person name="Tanaka Y."/>
            <person name="Kasuga D."/>
            <person name="Oba Y."/>
            <person name="Hase S."/>
            <person name="Sato K."/>
            <person name="Oba Y."/>
            <person name="Sakakibara Y."/>
        </authorList>
    </citation>
    <scope>NUCLEOTIDE SEQUENCE</scope>
</reference>
<dbReference type="EMBL" id="DF843933">
    <property type="protein sequence ID" value="GAT47734.1"/>
    <property type="molecule type" value="Genomic_DNA"/>
</dbReference>